<dbReference type="PROSITE" id="PS00133">
    <property type="entry name" value="CARBOXYPEPT_ZN_2"/>
    <property type="match status" value="1"/>
</dbReference>
<feature type="domain" description="Peptidase M14" evidence="8">
    <location>
        <begin position="1"/>
        <end position="121"/>
    </location>
</feature>
<feature type="non-terminal residue" evidence="9">
    <location>
        <position position="1"/>
    </location>
</feature>
<evidence type="ECO:0000256" key="7">
    <source>
        <dbReference type="ARBA" id="ARBA00023049"/>
    </source>
</evidence>
<keyword evidence="7" id="KW-0482">Metalloprotease</keyword>
<dbReference type="InterPro" id="IPR000834">
    <property type="entry name" value="Peptidase_M14"/>
</dbReference>
<dbReference type="AlphaFoldDB" id="X1QK38"/>
<gene>
    <name evidence="9" type="ORF">S06H3_50488</name>
</gene>
<dbReference type="Pfam" id="PF00246">
    <property type="entry name" value="Peptidase_M14"/>
    <property type="match status" value="1"/>
</dbReference>
<dbReference type="PANTHER" id="PTHR11705">
    <property type="entry name" value="PROTEASE FAMILY M14 CARBOXYPEPTIDASE A,B"/>
    <property type="match status" value="1"/>
</dbReference>
<evidence type="ECO:0000259" key="8">
    <source>
        <dbReference type="PROSITE" id="PS52035"/>
    </source>
</evidence>
<keyword evidence="3" id="KW-0645">Protease</keyword>
<dbReference type="EMBL" id="BARV01031970">
    <property type="protein sequence ID" value="GAI43619.1"/>
    <property type="molecule type" value="Genomic_DNA"/>
</dbReference>
<organism evidence="9">
    <name type="scientific">marine sediment metagenome</name>
    <dbReference type="NCBI Taxonomy" id="412755"/>
    <lineage>
        <taxon>unclassified sequences</taxon>
        <taxon>metagenomes</taxon>
        <taxon>ecological metagenomes</taxon>
    </lineage>
</organism>
<reference evidence="9" key="1">
    <citation type="journal article" date="2014" name="Front. Microbiol.">
        <title>High frequency of phylogenetically diverse reductive dehalogenase-homologous genes in deep subseafloor sedimentary metagenomes.</title>
        <authorList>
            <person name="Kawai M."/>
            <person name="Futagami T."/>
            <person name="Toyoda A."/>
            <person name="Takaki Y."/>
            <person name="Nishi S."/>
            <person name="Hori S."/>
            <person name="Arai W."/>
            <person name="Tsubouchi T."/>
            <person name="Morono Y."/>
            <person name="Uchiyama I."/>
            <person name="Ito T."/>
            <person name="Fujiyama A."/>
            <person name="Inagaki F."/>
            <person name="Takami H."/>
        </authorList>
    </citation>
    <scope>NUCLEOTIDE SEQUENCE</scope>
    <source>
        <strain evidence="9">Expedition CK06-06</strain>
    </source>
</reference>
<comment type="cofactor">
    <cofactor evidence="1">
        <name>Zn(2+)</name>
        <dbReference type="ChEBI" id="CHEBI:29105"/>
    </cofactor>
</comment>
<name>X1QK38_9ZZZZ</name>
<dbReference type="PANTHER" id="PTHR11705:SF143">
    <property type="entry name" value="SLL0236 PROTEIN"/>
    <property type="match status" value="1"/>
</dbReference>
<evidence type="ECO:0000256" key="4">
    <source>
        <dbReference type="ARBA" id="ARBA00022723"/>
    </source>
</evidence>
<evidence type="ECO:0000256" key="5">
    <source>
        <dbReference type="ARBA" id="ARBA00022801"/>
    </source>
</evidence>
<dbReference type="GO" id="GO:0006508">
    <property type="term" value="P:proteolysis"/>
    <property type="evidence" value="ECO:0007669"/>
    <property type="project" value="UniProtKB-KW"/>
</dbReference>
<keyword evidence="6" id="KW-0862">Zinc</keyword>
<sequence>HICNAYMTYHSYSELLMWPWGWKLQQTPDSLLYDQVGNVMADMIQCLGGGGTYGRGPVYSTIYGVSGSSMDWFYAWSHYVGGISNLSFTAELGTDFYQPQGDLDHICHQNFKALEYLAGFCDSIVLLVEGVVPPPGIYPLGTVGESFTVYWGAKNSEYNNPIQWELVELSAPSIIEDDLESGTDPWELDGFTLSTTQSHSGSNSFFSGNVHNMNHAVCTAYPYLVQTGDSVTFWCWYDLETNYDVAVAEIS</sequence>
<evidence type="ECO:0000256" key="1">
    <source>
        <dbReference type="ARBA" id="ARBA00001947"/>
    </source>
</evidence>
<dbReference type="PROSITE" id="PS52035">
    <property type="entry name" value="PEPTIDASE_M14"/>
    <property type="match status" value="1"/>
</dbReference>
<protein>
    <recommendedName>
        <fullName evidence="8">Peptidase M14 domain-containing protein</fullName>
    </recommendedName>
</protein>
<evidence type="ECO:0000313" key="9">
    <source>
        <dbReference type="EMBL" id="GAI43619.1"/>
    </source>
</evidence>
<comment type="caution">
    <text evidence="9">The sequence shown here is derived from an EMBL/GenBank/DDBJ whole genome shotgun (WGS) entry which is preliminary data.</text>
</comment>
<keyword evidence="5" id="KW-0378">Hydrolase</keyword>
<keyword evidence="4" id="KW-0479">Metal-binding</keyword>
<dbReference type="SUPFAM" id="SSF53187">
    <property type="entry name" value="Zn-dependent exopeptidases"/>
    <property type="match status" value="1"/>
</dbReference>
<dbReference type="InterPro" id="IPR057247">
    <property type="entry name" value="CARBOXYPEPT_ZN_2"/>
</dbReference>
<proteinExistence type="inferred from homology"/>
<dbReference type="GO" id="GO:0008270">
    <property type="term" value="F:zinc ion binding"/>
    <property type="evidence" value="ECO:0007669"/>
    <property type="project" value="InterPro"/>
</dbReference>
<comment type="similarity">
    <text evidence="2">Belongs to the peptidase M14 family.</text>
</comment>
<feature type="non-terminal residue" evidence="9">
    <location>
        <position position="251"/>
    </location>
</feature>
<dbReference type="GO" id="GO:0005615">
    <property type="term" value="C:extracellular space"/>
    <property type="evidence" value="ECO:0007669"/>
    <property type="project" value="TreeGrafter"/>
</dbReference>
<evidence type="ECO:0000256" key="3">
    <source>
        <dbReference type="ARBA" id="ARBA00022670"/>
    </source>
</evidence>
<dbReference type="GO" id="GO:0004181">
    <property type="term" value="F:metallocarboxypeptidase activity"/>
    <property type="evidence" value="ECO:0007669"/>
    <property type="project" value="InterPro"/>
</dbReference>
<evidence type="ECO:0000256" key="2">
    <source>
        <dbReference type="ARBA" id="ARBA00005988"/>
    </source>
</evidence>
<dbReference type="Gene3D" id="3.40.630.10">
    <property type="entry name" value="Zn peptidases"/>
    <property type="match status" value="1"/>
</dbReference>
<accession>X1QK38</accession>
<evidence type="ECO:0000256" key="6">
    <source>
        <dbReference type="ARBA" id="ARBA00022833"/>
    </source>
</evidence>